<evidence type="ECO:0000256" key="7">
    <source>
        <dbReference type="RuleBase" id="RU000492"/>
    </source>
</evidence>
<dbReference type="InterPro" id="IPR001650">
    <property type="entry name" value="Helicase_C-like"/>
</dbReference>
<feature type="short sequence motif" description="Q motif" evidence="6">
    <location>
        <begin position="197"/>
        <end position="225"/>
    </location>
</feature>
<dbReference type="InterPro" id="IPR050079">
    <property type="entry name" value="DEAD_box_RNA_helicase"/>
</dbReference>
<dbReference type="GO" id="GO:0005829">
    <property type="term" value="C:cytosol"/>
    <property type="evidence" value="ECO:0007669"/>
    <property type="project" value="TreeGrafter"/>
</dbReference>
<dbReference type="EMBL" id="UYSU01041498">
    <property type="protein sequence ID" value="VDM03149.1"/>
    <property type="molecule type" value="Genomic_DNA"/>
</dbReference>
<evidence type="ECO:0000256" key="8">
    <source>
        <dbReference type="SAM" id="MobiDB-lite"/>
    </source>
</evidence>
<dbReference type="Pfam" id="PF00271">
    <property type="entry name" value="Helicase_C"/>
    <property type="match status" value="2"/>
</dbReference>
<dbReference type="SMART" id="SM00487">
    <property type="entry name" value="DEXDc"/>
    <property type="match status" value="1"/>
</dbReference>
<dbReference type="OrthoDB" id="10259843at2759"/>
<keyword evidence="13" id="KW-1185">Reference proteome</keyword>
<dbReference type="PROSITE" id="PS00039">
    <property type="entry name" value="DEAD_ATP_HELICASE"/>
    <property type="match status" value="1"/>
</dbReference>
<organism evidence="14">
    <name type="scientific">Schistocephalus solidus</name>
    <name type="common">Tapeworm</name>
    <dbReference type="NCBI Taxonomy" id="70667"/>
    <lineage>
        <taxon>Eukaryota</taxon>
        <taxon>Metazoa</taxon>
        <taxon>Spiralia</taxon>
        <taxon>Lophotrochozoa</taxon>
        <taxon>Platyhelminthes</taxon>
        <taxon>Cestoda</taxon>
        <taxon>Eucestoda</taxon>
        <taxon>Diphyllobothriidea</taxon>
        <taxon>Diphyllobothriidae</taxon>
        <taxon>Schistocephalus</taxon>
    </lineage>
</organism>
<feature type="compositionally biased region" description="Low complexity" evidence="8">
    <location>
        <begin position="650"/>
        <end position="662"/>
    </location>
</feature>
<dbReference type="PANTHER" id="PTHR47959:SF1">
    <property type="entry name" value="ATP-DEPENDENT RNA HELICASE DBPA"/>
    <property type="match status" value="1"/>
</dbReference>
<dbReference type="PANTHER" id="PTHR47959">
    <property type="entry name" value="ATP-DEPENDENT RNA HELICASE RHLE-RELATED"/>
    <property type="match status" value="1"/>
</dbReference>
<keyword evidence="5 7" id="KW-0067">ATP-binding</keyword>
<dbReference type="InterPro" id="IPR014014">
    <property type="entry name" value="RNA_helicase_DEAD_Q_motif"/>
</dbReference>
<dbReference type="InterPro" id="IPR011545">
    <property type="entry name" value="DEAD/DEAH_box_helicase_dom"/>
</dbReference>
<evidence type="ECO:0000313" key="14">
    <source>
        <dbReference type="WBParaSite" id="SSLN_0001740001-mRNA-1"/>
    </source>
</evidence>
<feature type="region of interest" description="Disordered" evidence="8">
    <location>
        <begin position="489"/>
        <end position="518"/>
    </location>
</feature>
<dbReference type="GO" id="GO:0003724">
    <property type="term" value="F:RNA helicase activity"/>
    <property type="evidence" value="ECO:0007669"/>
    <property type="project" value="UniProtKB-EC"/>
</dbReference>
<dbReference type="EC" id="3.6.4.13" evidence="1"/>
<proteinExistence type="inferred from homology"/>
<evidence type="ECO:0000256" key="5">
    <source>
        <dbReference type="ARBA" id="ARBA00022840"/>
    </source>
</evidence>
<reference evidence="14" key="1">
    <citation type="submission" date="2016-06" db="UniProtKB">
        <authorList>
            <consortium name="WormBaseParasite"/>
        </authorList>
    </citation>
    <scope>IDENTIFICATION</scope>
</reference>
<feature type="region of interest" description="Disordered" evidence="8">
    <location>
        <begin position="647"/>
        <end position="687"/>
    </location>
</feature>
<dbReference type="GO" id="GO:0016787">
    <property type="term" value="F:hydrolase activity"/>
    <property type="evidence" value="ECO:0007669"/>
    <property type="project" value="UniProtKB-KW"/>
</dbReference>
<keyword evidence="3 7" id="KW-0378">Hydrolase</keyword>
<dbReference type="SMART" id="SM00490">
    <property type="entry name" value="HELICc"/>
    <property type="match status" value="1"/>
</dbReference>
<feature type="domain" description="DEAD-box RNA helicase Q" evidence="11">
    <location>
        <begin position="197"/>
        <end position="225"/>
    </location>
</feature>
<dbReference type="STRING" id="70667.A0A183TJW5"/>
<evidence type="ECO:0000313" key="13">
    <source>
        <dbReference type="Proteomes" id="UP000275846"/>
    </source>
</evidence>
<dbReference type="Pfam" id="PF00270">
    <property type="entry name" value="DEAD"/>
    <property type="match status" value="1"/>
</dbReference>
<evidence type="ECO:0000313" key="12">
    <source>
        <dbReference type="EMBL" id="VDM03149.1"/>
    </source>
</evidence>
<evidence type="ECO:0000256" key="4">
    <source>
        <dbReference type="ARBA" id="ARBA00022806"/>
    </source>
</evidence>
<dbReference type="InterPro" id="IPR014001">
    <property type="entry name" value="Helicase_ATP-bd"/>
</dbReference>
<evidence type="ECO:0000259" key="9">
    <source>
        <dbReference type="PROSITE" id="PS51192"/>
    </source>
</evidence>
<accession>A0A183TJW5</accession>
<protein>
    <recommendedName>
        <fullName evidence="1">RNA helicase</fullName>
        <ecNumber evidence="1">3.6.4.13</ecNumber>
    </recommendedName>
</protein>
<keyword evidence="2 7" id="KW-0547">Nucleotide-binding</keyword>
<reference evidence="12 13" key="2">
    <citation type="submission" date="2018-11" db="EMBL/GenBank/DDBJ databases">
        <authorList>
            <consortium name="Pathogen Informatics"/>
        </authorList>
    </citation>
    <scope>NUCLEOTIDE SEQUENCE [LARGE SCALE GENOMIC DNA]</scope>
    <source>
        <strain evidence="12 13">NST_G2</strain>
    </source>
</reference>
<evidence type="ECO:0000256" key="2">
    <source>
        <dbReference type="ARBA" id="ARBA00022741"/>
    </source>
</evidence>
<dbReference type="SUPFAM" id="SSF52540">
    <property type="entry name" value="P-loop containing nucleoside triphosphate hydrolases"/>
    <property type="match status" value="2"/>
</dbReference>
<feature type="compositionally biased region" description="Low complexity" evidence="8">
    <location>
        <begin position="494"/>
        <end position="510"/>
    </location>
</feature>
<dbReference type="InterPro" id="IPR027417">
    <property type="entry name" value="P-loop_NTPase"/>
</dbReference>
<evidence type="ECO:0000259" key="11">
    <source>
        <dbReference type="PROSITE" id="PS51195"/>
    </source>
</evidence>
<evidence type="ECO:0000256" key="6">
    <source>
        <dbReference type="PROSITE-ProRule" id="PRU00552"/>
    </source>
</evidence>
<sequence>MTELVMDKIERSGELNEANGCRLLAAMVEFQNTPQRENLVRASNSSPEYGSVGPRSRVKYRLKLSEKDSGEDLHSNVYEAYAVVEFNPEFSFEDKDTVYVPAVAEFVSEDAASSNRRIDTLIKKYFDEKTKTFIEEQDKEIEVEEEEQEGVKCKITDSIRAKKNCKKRKRAGQEEEEAEKEAQYDFFQSVKKYADVDSFIGFKLSKPVLKALTDMNMYKPTPIQCACVPLALINRDICACARTGSGKTLAFLLPIVDRMVYTPTSSRRSTRALVISPTRELAVQIFKVAEQLVKYCPKLKIQLAAGGLDLSSQEASLRTNPDIVVATPGRLIDHISNAPNFSLHEVEYLVLDEADKLLDEYFTEQICEILRHCSTQKQTLLFSATMTETVRELATVSLRNPVRVFLNESTAVADKLQQEFVRIRPQKEADRDSILAALLVRSFPKRTIVFLPTKKDCHRMHVLLGLMGLHCAELHGDMLQSQRLEALRRFTEDSSSPQGTSTTSSTTAVSEGDPKFRAENSVPPVDILLATDLAARGLDIPHVQTVINYRLPRTMKQYVHRVGRTARATNTGRAVSLAGESDRKLLKEIIKDAPYPIKARSIPQEVIARFKARITKIEPFLKEILDMEAEERELQAAESQLAKAERLAAERAAGSTGSSTAAPPFQKRTNWFSEKRDAEREAKRGRR</sequence>
<evidence type="ECO:0000256" key="3">
    <source>
        <dbReference type="ARBA" id="ARBA00022801"/>
    </source>
</evidence>
<dbReference type="AlphaFoldDB" id="A0A183TJW5"/>
<dbReference type="InterPro" id="IPR000629">
    <property type="entry name" value="RNA-helicase_DEAD-box_CS"/>
</dbReference>
<keyword evidence="4 7" id="KW-0347">Helicase</keyword>
<gene>
    <name evidence="12" type="ORF">SSLN_LOCUS16763</name>
</gene>
<dbReference type="WBParaSite" id="SSLN_0001740001-mRNA-1">
    <property type="protein sequence ID" value="SSLN_0001740001-mRNA-1"/>
    <property type="gene ID" value="SSLN_0001740001"/>
</dbReference>
<dbReference type="Gene3D" id="3.40.50.300">
    <property type="entry name" value="P-loop containing nucleotide triphosphate hydrolases"/>
    <property type="match status" value="2"/>
</dbReference>
<name>A0A183TJW5_SCHSO</name>
<dbReference type="PROSITE" id="PS51192">
    <property type="entry name" value="HELICASE_ATP_BIND_1"/>
    <property type="match status" value="1"/>
</dbReference>
<dbReference type="PROSITE" id="PS51194">
    <property type="entry name" value="HELICASE_CTER"/>
    <property type="match status" value="1"/>
</dbReference>
<evidence type="ECO:0000259" key="10">
    <source>
        <dbReference type="PROSITE" id="PS51194"/>
    </source>
</evidence>
<dbReference type="CDD" id="cd17947">
    <property type="entry name" value="DEADc_DDX27"/>
    <property type="match status" value="1"/>
</dbReference>
<evidence type="ECO:0000256" key="1">
    <source>
        <dbReference type="ARBA" id="ARBA00012552"/>
    </source>
</evidence>
<dbReference type="PROSITE" id="PS51195">
    <property type="entry name" value="Q_MOTIF"/>
    <property type="match status" value="1"/>
</dbReference>
<feature type="compositionally biased region" description="Basic and acidic residues" evidence="8">
    <location>
        <begin position="673"/>
        <end position="687"/>
    </location>
</feature>
<dbReference type="GO" id="GO:0005524">
    <property type="term" value="F:ATP binding"/>
    <property type="evidence" value="ECO:0007669"/>
    <property type="project" value="UniProtKB-KW"/>
</dbReference>
<dbReference type="GO" id="GO:0003676">
    <property type="term" value="F:nucleic acid binding"/>
    <property type="evidence" value="ECO:0007669"/>
    <property type="project" value="InterPro"/>
</dbReference>
<comment type="similarity">
    <text evidence="7">Belongs to the DEAD box helicase family.</text>
</comment>
<dbReference type="Proteomes" id="UP000275846">
    <property type="component" value="Unassembled WGS sequence"/>
</dbReference>
<feature type="domain" description="Helicase ATP-binding" evidence="9">
    <location>
        <begin position="228"/>
        <end position="404"/>
    </location>
</feature>
<feature type="domain" description="Helicase C-terminal" evidence="10">
    <location>
        <begin position="415"/>
        <end position="614"/>
    </location>
</feature>
<dbReference type="CDD" id="cd18787">
    <property type="entry name" value="SF2_C_DEAD"/>
    <property type="match status" value="1"/>
</dbReference>